<comment type="similarity">
    <text evidence="1">Belongs to the NmrA-type oxidoreductase family. Isoflavone reductase subfamily.</text>
</comment>
<reference evidence="5" key="1">
    <citation type="journal article" date="2017" name="G3 (Bethesda)">
        <title>Swainsonine biosynthesis genes in diverse symbiotic and pathogenic fungi.</title>
        <authorList>
            <person name="Cook D."/>
            <person name="Donzelli B.G."/>
            <person name="Creamer R."/>
            <person name="Baucom D.L."/>
            <person name="Gardner D.R."/>
            <person name="Pan J."/>
            <person name="Moore N."/>
            <person name="Jaromczyk J.W."/>
            <person name="Schardl C.L."/>
        </authorList>
    </citation>
    <scope>NUCLEOTIDE SEQUENCE</scope>
</reference>
<dbReference type="GO" id="GO:0016491">
    <property type="term" value="F:oxidoreductase activity"/>
    <property type="evidence" value="ECO:0007669"/>
    <property type="project" value="UniProtKB-KW"/>
</dbReference>
<proteinExistence type="inferred from homology"/>
<organism evidence="5">
    <name type="scientific">Alternaria oxytropis</name>
    <dbReference type="NCBI Taxonomy" id="570715"/>
    <lineage>
        <taxon>Eukaryota</taxon>
        <taxon>Fungi</taxon>
        <taxon>Dikarya</taxon>
        <taxon>Ascomycota</taxon>
        <taxon>Pezizomycotina</taxon>
        <taxon>Dothideomycetes</taxon>
        <taxon>Pleosporomycetidae</taxon>
        <taxon>Pleosporales</taxon>
        <taxon>Pleosporineae</taxon>
        <taxon>Pleosporaceae</taxon>
        <taxon>Alternaria</taxon>
    </lineage>
</organism>
<protein>
    <submittedName>
        <fullName evidence="5">SwnN</fullName>
    </submittedName>
</protein>
<feature type="domain" description="NmrA-like" evidence="4">
    <location>
        <begin position="4"/>
        <end position="262"/>
    </location>
</feature>
<dbReference type="InterPro" id="IPR008030">
    <property type="entry name" value="NmrA-like"/>
</dbReference>
<dbReference type="Gene3D" id="3.90.25.10">
    <property type="entry name" value="UDP-galactose 4-epimerase, domain 1"/>
    <property type="match status" value="1"/>
</dbReference>
<dbReference type="AlphaFoldDB" id="A0A2Z2EZJ3"/>
<dbReference type="SUPFAM" id="SSF51735">
    <property type="entry name" value="NAD(P)-binding Rossmann-fold domains"/>
    <property type="match status" value="1"/>
</dbReference>
<sequence length="331" mass="36618">MVVVAVAGGTGGVGRSVLDAIAESGKHRAIVLSRTAAATTATNKTKHFAVDYGNIDCMIQILYDNNVEMVVSALLLTDQDVADSQINLIRAAARSGTVTKFIPSEFYIDFHAPIPGSDLFTNFQLEAETELLRHPHLTWTLIRVGIFLDHLTMPHNPKQTYISPFWVFVDIDHEKCVFPGDGSQPLVLTHSTDLAACIERLIGLPAQEWPRESLVASNKLRVKDLASIIEKVTGKEFQIVYDSVEAIHGGLITPLPSNQAVFSDPKKGELLHQVELQVMLSMLSHAHDLPGQDLTELFPDVKKTKIEQFLKEGWAIKRANDQSDLDHRELV</sequence>
<dbReference type="InterPro" id="IPR036291">
    <property type="entry name" value="NAD(P)-bd_dom_sf"/>
</dbReference>
<evidence type="ECO:0000256" key="3">
    <source>
        <dbReference type="ARBA" id="ARBA00023002"/>
    </source>
</evidence>
<dbReference type="PANTHER" id="PTHR47706:SF4">
    <property type="entry name" value="NMRA-LIKE DOMAIN-CONTAINING PROTEIN"/>
    <property type="match status" value="1"/>
</dbReference>
<gene>
    <name evidence="5" type="primary">swnN</name>
</gene>
<evidence type="ECO:0000259" key="4">
    <source>
        <dbReference type="Pfam" id="PF05368"/>
    </source>
</evidence>
<dbReference type="Pfam" id="PF05368">
    <property type="entry name" value="NmrA"/>
    <property type="match status" value="1"/>
</dbReference>
<dbReference type="PANTHER" id="PTHR47706">
    <property type="entry name" value="NMRA-LIKE FAMILY PROTEIN"/>
    <property type="match status" value="1"/>
</dbReference>
<dbReference type="EMBL" id="KY365741">
    <property type="protein sequence ID" value="AQV04227.1"/>
    <property type="molecule type" value="Genomic_DNA"/>
</dbReference>
<evidence type="ECO:0000256" key="2">
    <source>
        <dbReference type="ARBA" id="ARBA00022857"/>
    </source>
</evidence>
<name>A0A2Z2EZJ3_9PLEO</name>
<keyword evidence="2" id="KW-0521">NADP</keyword>
<accession>A0A2Z2EZJ3</accession>
<evidence type="ECO:0000256" key="1">
    <source>
        <dbReference type="ARBA" id="ARBA00005725"/>
    </source>
</evidence>
<dbReference type="SMR" id="A0A2Z2EZJ3"/>
<dbReference type="InterPro" id="IPR051609">
    <property type="entry name" value="NmrA/Isoflavone_reductase-like"/>
</dbReference>
<evidence type="ECO:0000313" key="5">
    <source>
        <dbReference type="EMBL" id="AQV04227.1"/>
    </source>
</evidence>
<keyword evidence="3" id="KW-0560">Oxidoreductase</keyword>
<dbReference type="Gene3D" id="3.40.50.720">
    <property type="entry name" value="NAD(P)-binding Rossmann-like Domain"/>
    <property type="match status" value="1"/>
</dbReference>